<dbReference type="PANTHER" id="PTHR37957:SF1">
    <property type="entry name" value="PHYTASE-LIKE DOMAIN-CONTAINING PROTEIN"/>
    <property type="match status" value="1"/>
</dbReference>
<evidence type="ECO:0000313" key="2">
    <source>
        <dbReference type="EMBL" id="WXB02706.1"/>
    </source>
</evidence>
<name>A0ABZ2KVJ6_9BACT</name>
<proteinExistence type="predicted"/>
<sequence>MQAVACGISAVDTGGPNMPAELYAIVDLPRIARTRELSGTALDESTNTLYALEDKRPWIVSLVASPTWRTWTVGPRITLSYPLALTHGTHTGYFEDAWDGEGLVRTSDGSFYVVANERAPAVAKFDGHGVFIEKVDVPEHYSRQAPNKGIESLALSPDERHLFMANEASLLSDGPAATKTRGTMVRILRRERATSKDEEFAYRTEPLGGGKGGDMGVSEVAALSGDDLLVLERGFQHGYGNTVRVFRVNLAGAKNVIDVPSLDDSVVTLEKTLVFDVETLQCSGAKHRGPERNPVLENFEAMTIGPALPDGRRLLFLTSDDNGRSDQVPRILIVAVKLD</sequence>
<dbReference type="Pfam" id="PF13449">
    <property type="entry name" value="Phytase-like"/>
    <property type="match status" value="1"/>
</dbReference>
<reference evidence="2" key="1">
    <citation type="submission" date="2021-12" db="EMBL/GenBank/DDBJ databases">
        <title>Discovery of the Pendulisporaceae a myxobacterial family with distinct sporulation behavior and unique specialized metabolism.</title>
        <authorList>
            <person name="Garcia R."/>
            <person name="Popoff A."/>
            <person name="Bader C.D."/>
            <person name="Loehr J."/>
            <person name="Walesch S."/>
            <person name="Walt C."/>
            <person name="Boldt J."/>
            <person name="Bunk B."/>
            <person name="Haeckl F.J.F.P.J."/>
            <person name="Gunesch A.P."/>
            <person name="Birkelbach J."/>
            <person name="Nuebel U."/>
            <person name="Pietschmann T."/>
            <person name="Bach T."/>
            <person name="Mueller R."/>
        </authorList>
    </citation>
    <scope>NUCLEOTIDE SEQUENCE</scope>
    <source>
        <strain evidence="2">MSr11367</strain>
    </source>
</reference>
<gene>
    <name evidence="2" type="ORF">LVJ94_38070</name>
</gene>
<dbReference type="PANTHER" id="PTHR37957">
    <property type="entry name" value="BLR7070 PROTEIN"/>
    <property type="match status" value="1"/>
</dbReference>
<protein>
    <submittedName>
        <fullName evidence="2">Esterase-like activity of phytase family protein</fullName>
    </submittedName>
</protein>
<dbReference type="Proteomes" id="UP001374803">
    <property type="component" value="Chromosome"/>
</dbReference>
<evidence type="ECO:0000259" key="1">
    <source>
        <dbReference type="Pfam" id="PF13449"/>
    </source>
</evidence>
<evidence type="ECO:0000313" key="3">
    <source>
        <dbReference type="Proteomes" id="UP001374803"/>
    </source>
</evidence>
<dbReference type="InterPro" id="IPR027372">
    <property type="entry name" value="Phytase-like_dom"/>
</dbReference>
<feature type="domain" description="Phytase-like" evidence="1">
    <location>
        <begin position="36"/>
        <end position="323"/>
    </location>
</feature>
<dbReference type="EMBL" id="CP089983">
    <property type="protein sequence ID" value="WXB02706.1"/>
    <property type="molecule type" value="Genomic_DNA"/>
</dbReference>
<accession>A0ABZ2KVJ6</accession>
<dbReference type="RefSeq" id="WP_394832335.1">
    <property type="nucleotide sequence ID" value="NZ_CP089929.1"/>
</dbReference>
<organism evidence="2 3">
    <name type="scientific">Pendulispora rubella</name>
    <dbReference type="NCBI Taxonomy" id="2741070"/>
    <lineage>
        <taxon>Bacteria</taxon>
        <taxon>Pseudomonadati</taxon>
        <taxon>Myxococcota</taxon>
        <taxon>Myxococcia</taxon>
        <taxon>Myxococcales</taxon>
        <taxon>Sorangiineae</taxon>
        <taxon>Pendulisporaceae</taxon>
        <taxon>Pendulispora</taxon>
    </lineage>
</organism>
<keyword evidence="3" id="KW-1185">Reference proteome</keyword>
<dbReference type="SUPFAM" id="SSF50956">
    <property type="entry name" value="Thermostable phytase (3-phytase)"/>
    <property type="match status" value="1"/>
</dbReference>